<feature type="signal peptide" evidence="1">
    <location>
        <begin position="1"/>
        <end position="22"/>
    </location>
</feature>
<evidence type="ECO:0000313" key="3">
    <source>
        <dbReference type="Proteomes" id="UP001065322"/>
    </source>
</evidence>
<proteinExistence type="predicted"/>
<reference evidence="3" key="1">
    <citation type="submission" date="2020-06" db="EMBL/GenBank/DDBJ databases">
        <title>Thalassolituus marinus alknpb1M-1, a hydrocarbon-degrading bacterium isolated from the deep-sea overlying water using an in-situ strategy from the South China Sea basin.</title>
        <authorList>
            <person name="Dong C."/>
            <person name="Chen Y."/>
            <person name="Shao Z."/>
        </authorList>
    </citation>
    <scope>NUCLEOTIDE SEQUENCE [LARGE SCALE GENOMIC DNA]</scope>
    <source>
        <strain evidence="3">alknpb1M-1</strain>
    </source>
</reference>
<organism evidence="2 3">
    <name type="scientific">Thalassolituus hydrocarboniclasticus</name>
    <dbReference type="NCBI Taxonomy" id="2742796"/>
    <lineage>
        <taxon>Bacteria</taxon>
        <taxon>Pseudomonadati</taxon>
        <taxon>Pseudomonadota</taxon>
        <taxon>Gammaproteobacteria</taxon>
        <taxon>Oceanospirillales</taxon>
        <taxon>Oceanospirillaceae</taxon>
        <taxon>Thalassolituus</taxon>
    </lineage>
</organism>
<dbReference type="Proteomes" id="UP001065322">
    <property type="component" value="Chromosome"/>
</dbReference>
<name>A0ABY6A6I7_9GAMM</name>
<sequence>MTSNLLPSLLLLTGLTVGTAYAAPELPLADGQYVFQQRYAEHPQMQGINLDTEIKQGRISLTNNDSDGVFPLGLIDEGELYWHARSGQWIIIYEPQDKEAKDVGGCSDGPAVVDLENKIYWTC</sequence>
<evidence type="ECO:0000313" key="2">
    <source>
        <dbReference type="EMBL" id="UXD86307.1"/>
    </source>
</evidence>
<feature type="chain" id="PRO_5046525933" evidence="1">
    <location>
        <begin position="23"/>
        <end position="123"/>
    </location>
</feature>
<dbReference type="RefSeq" id="WP_260998276.1">
    <property type="nucleotide sequence ID" value="NZ_CP054475.1"/>
</dbReference>
<gene>
    <name evidence="2" type="ORF">HUF19_02065</name>
</gene>
<dbReference type="EMBL" id="CP054475">
    <property type="protein sequence ID" value="UXD86307.1"/>
    <property type="molecule type" value="Genomic_DNA"/>
</dbReference>
<keyword evidence="1" id="KW-0732">Signal</keyword>
<protein>
    <submittedName>
        <fullName evidence="2">Uncharacterized protein</fullName>
    </submittedName>
</protein>
<keyword evidence="3" id="KW-1185">Reference proteome</keyword>
<evidence type="ECO:0000256" key="1">
    <source>
        <dbReference type="SAM" id="SignalP"/>
    </source>
</evidence>
<accession>A0ABY6A6I7</accession>